<comment type="caution">
    <text evidence="1">The sequence shown here is derived from an EMBL/GenBank/DDBJ whole genome shotgun (WGS) entry which is preliminary data.</text>
</comment>
<feature type="non-terminal residue" evidence="1">
    <location>
        <position position="1"/>
    </location>
</feature>
<sequence length="142" mass="15400">SRFPSLVLVAIKVDIYARGHLPDKLVGNARILISQILKGGDTNPNPNPINYIVVQAWRPAGHPQGILKVWIPPVGKFLLLRLSMSVKKNDQPYALQNEAENMISPSAPPTMENTSSLSVLLVQGSPSAPFSQENIPSLAKAE</sequence>
<dbReference type="Proteomes" id="UP000824469">
    <property type="component" value="Unassembled WGS sequence"/>
</dbReference>
<reference evidence="1 2" key="1">
    <citation type="journal article" date="2021" name="Nat. Plants">
        <title>The Taxus genome provides insights into paclitaxel biosynthesis.</title>
        <authorList>
            <person name="Xiong X."/>
            <person name="Gou J."/>
            <person name="Liao Q."/>
            <person name="Li Y."/>
            <person name="Zhou Q."/>
            <person name="Bi G."/>
            <person name="Li C."/>
            <person name="Du R."/>
            <person name="Wang X."/>
            <person name="Sun T."/>
            <person name="Guo L."/>
            <person name="Liang H."/>
            <person name="Lu P."/>
            <person name="Wu Y."/>
            <person name="Zhang Z."/>
            <person name="Ro D.K."/>
            <person name="Shang Y."/>
            <person name="Huang S."/>
            <person name="Yan J."/>
        </authorList>
    </citation>
    <scope>NUCLEOTIDE SEQUENCE [LARGE SCALE GENOMIC DNA]</scope>
    <source>
        <strain evidence="1">Ta-2019</strain>
    </source>
</reference>
<keyword evidence="2" id="KW-1185">Reference proteome</keyword>
<protein>
    <submittedName>
        <fullName evidence="1">Uncharacterized protein</fullName>
    </submittedName>
</protein>
<gene>
    <name evidence="1" type="ORF">KI387_024931</name>
</gene>
<accession>A0AA38G8J9</accession>
<evidence type="ECO:0000313" key="2">
    <source>
        <dbReference type="Proteomes" id="UP000824469"/>
    </source>
</evidence>
<evidence type="ECO:0000313" key="1">
    <source>
        <dbReference type="EMBL" id="KAH9316304.1"/>
    </source>
</evidence>
<dbReference type="AlphaFoldDB" id="A0AA38G8J9"/>
<name>A0AA38G8J9_TAXCH</name>
<dbReference type="EMBL" id="JAHRHJ020000005">
    <property type="protein sequence ID" value="KAH9316304.1"/>
    <property type="molecule type" value="Genomic_DNA"/>
</dbReference>
<organism evidence="1 2">
    <name type="scientific">Taxus chinensis</name>
    <name type="common">Chinese yew</name>
    <name type="synonym">Taxus wallichiana var. chinensis</name>
    <dbReference type="NCBI Taxonomy" id="29808"/>
    <lineage>
        <taxon>Eukaryota</taxon>
        <taxon>Viridiplantae</taxon>
        <taxon>Streptophyta</taxon>
        <taxon>Embryophyta</taxon>
        <taxon>Tracheophyta</taxon>
        <taxon>Spermatophyta</taxon>
        <taxon>Pinopsida</taxon>
        <taxon>Pinidae</taxon>
        <taxon>Conifers II</taxon>
        <taxon>Cupressales</taxon>
        <taxon>Taxaceae</taxon>
        <taxon>Taxus</taxon>
    </lineage>
</organism>
<proteinExistence type="predicted"/>